<sequence length="1042" mass="108258">MGMSAFYSGYLYVKIGIETVKKFIFILLLILSAVCKADIVVFGDGEKLIFANNSQTITFAASPSMSESVNYILWVADGDPGQTIITDGAGVLSFADVNAVAGTHDILSVTHDDAVGAAATKGDIIFGNATPKWDDLAIGASNEILRVASGLPDWQATTFITDLGTVTTGTWNADVITVTYGGTGASSLTDGGILLGSGTGAITALGVATNGQIPIGDGATDPVLATISEGLAIDITNGAGSITVAFDPTELSGNRTWGDASTDTIVWTWDRATGTDPAMTFGNDLFSLANSLTIATGKNITLGTTQWNSSDEIDGTKIKDADYGDVDVSVGGVWTVSSVQANSVALATDTTGDFVNSITGGTGIDSTGATSGENISHTLSFDSTEVSGNRTWGDASTDTIVWTWNRATGTDPTITFGNNLITLNGGITTTATGTFGNLQVDNININGAVISSDTGAIGFSNENLTTTGTITGGTVSVARLSMNDRTLSGTSSVLFTSPSAFSFNWGGAIGGIDVDSGGFLYVGDANNNFDITLLGTGKLNLVGDMDITSGTLFVNTIDDSGAGMITIPTRLEMSFTETTDGVDSFVELVKTWNKENPAASTQYGIFNQFSTSTADWSGASGAITVYTNYNKLTLNSDDMPDSQNSTWNGVYSLIEERANTHDGGVTEALNAIFGEIDYNPDDSDIDIVNATAGRFIAAGTTENVSTMIGVYASASGGDTNWDIFSATSDSFFTGDIAFGQTDKNERIGSDTATTLDLYATDNVHSHSNFIIDAGVLFLNETTTPTAIANHGAIYTKTDNALYFQDGAGNEHLVHGDSESNLWFHDPVVDTVTISTSNTFVVVDSFDVIGEEDDVGNLVGNTTTDDMTVGVNGAGRYTATFHLSAGSGGAADEFIVVVGQVLATPITITAATTATPIVCTAVAHGIRKGDMVTISDGTGMTAINGDWFLKPVTADTFTLLDLQGNNSVGSGTYDASTATVDIVYHGNILLHRKLAQGQLGTGGGNADLRLEISDKLKLYVANIGGTDDIDFTIVNMEAKRIGD</sequence>
<dbReference type="InterPro" id="IPR023366">
    <property type="entry name" value="ATP_synth_asu-like_sf"/>
</dbReference>
<gene>
    <name evidence="1" type="ORF">LCGC14_0403390</name>
</gene>
<evidence type="ECO:0000313" key="1">
    <source>
        <dbReference type="EMBL" id="KKN73166.1"/>
    </source>
</evidence>
<organism evidence="1">
    <name type="scientific">marine sediment metagenome</name>
    <dbReference type="NCBI Taxonomy" id="412755"/>
    <lineage>
        <taxon>unclassified sequences</taxon>
        <taxon>metagenomes</taxon>
        <taxon>ecological metagenomes</taxon>
    </lineage>
</organism>
<name>A0A0F9VI24_9ZZZZ</name>
<reference evidence="1" key="1">
    <citation type="journal article" date="2015" name="Nature">
        <title>Complex archaea that bridge the gap between prokaryotes and eukaryotes.</title>
        <authorList>
            <person name="Spang A."/>
            <person name="Saw J.H."/>
            <person name="Jorgensen S.L."/>
            <person name="Zaremba-Niedzwiedzka K."/>
            <person name="Martijn J."/>
            <person name="Lind A.E."/>
            <person name="van Eijk R."/>
            <person name="Schleper C."/>
            <person name="Guy L."/>
            <person name="Ettema T.J."/>
        </authorList>
    </citation>
    <scope>NUCLEOTIDE SEQUENCE</scope>
</reference>
<dbReference type="Gene3D" id="2.40.30.20">
    <property type="match status" value="1"/>
</dbReference>
<accession>A0A0F9VI24</accession>
<comment type="caution">
    <text evidence="1">The sequence shown here is derived from an EMBL/GenBank/DDBJ whole genome shotgun (WGS) entry which is preliminary data.</text>
</comment>
<protein>
    <submittedName>
        <fullName evidence="1">Uncharacterized protein</fullName>
    </submittedName>
</protein>
<proteinExistence type="predicted"/>
<dbReference type="EMBL" id="LAZR01000349">
    <property type="protein sequence ID" value="KKN73166.1"/>
    <property type="molecule type" value="Genomic_DNA"/>
</dbReference>
<dbReference type="AlphaFoldDB" id="A0A0F9VI24"/>